<organism evidence="4 5">
    <name type="scientific">Candidatus Galligastranaerophilus intestinavium</name>
    <dbReference type="NCBI Taxonomy" id="2840836"/>
    <lineage>
        <taxon>Bacteria</taxon>
        <taxon>Candidatus Galligastranaerophilus</taxon>
    </lineage>
</organism>
<evidence type="ECO:0000256" key="1">
    <source>
        <dbReference type="ARBA" id="ARBA00023002"/>
    </source>
</evidence>
<dbReference type="GO" id="GO:0016491">
    <property type="term" value="F:oxidoreductase activity"/>
    <property type="evidence" value="ECO:0007669"/>
    <property type="project" value="UniProtKB-KW"/>
</dbReference>
<evidence type="ECO:0000259" key="3">
    <source>
        <dbReference type="Pfam" id="PF08240"/>
    </source>
</evidence>
<name>A0A9D1JWX4_9BACT</name>
<dbReference type="Pfam" id="PF00107">
    <property type="entry name" value="ADH_zinc_N"/>
    <property type="match status" value="1"/>
</dbReference>
<evidence type="ECO:0000313" key="4">
    <source>
        <dbReference type="EMBL" id="HIS73884.1"/>
    </source>
</evidence>
<evidence type="ECO:0000259" key="2">
    <source>
        <dbReference type="Pfam" id="PF00107"/>
    </source>
</evidence>
<comment type="caution">
    <text evidence="4">The sequence shown here is derived from an EMBL/GenBank/DDBJ whole genome shotgun (WGS) entry which is preliminary data.</text>
</comment>
<reference evidence="4" key="2">
    <citation type="journal article" date="2021" name="PeerJ">
        <title>Extensive microbial diversity within the chicken gut microbiome revealed by metagenomics and culture.</title>
        <authorList>
            <person name="Gilroy R."/>
            <person name="Ravi A."/>
            <person name="Getino M."/>
            <person name="Pursley I."/>
            <person name="Horton D.L."/>
            <person name="Alikhan N.F."/>
            <person name="Baker D."/>
            <person name="Gharbi K."/>
            <person name="Hall N."/>
            <person name="Watson M."/>
            <person name="Adriaenssens E.M."/>
            <person name="Foster-Nyarko E."/>
            <person name="Jarju S."/>
            <person name="Secka A."/>
            <person name="Antonio M."/>
            <person name="Oren A."/>
            <person name="Chaudhuri R.R."/>
            <person name="La Ragione R."/>
            <person name="Hildebrand F."/>
            <person name="Pallen M.J."/>
        </authorList>
    </citation>
    <scope>NUCLEOTIDE SEQUENCE</scope>
    <source>
        <strain evidence="4">CHK152-2871</strain>
    </source>
</reference>
<keyword evidence="1" id="KW-0560">Oxidoreductase</keyword>
<proteinExistence type="predicted"/>
<dbReference type="Pfam" id="PF08240">
    <property type="entry name" value="ADH_N"/>
    <property type="match status" value="1"/>
</dbReference>
<dbReference type="Gene3D" id="3.40.50.720">
    <property type="entry name" value="NAD(P)-binding Rossmann-like Domain"/>
    <property type="match status" value="1"/>
</dbReference>
<dbReference type="InterPro" id="IPR013149">
    <property type="entry name" value="ADH-like_C"/>
</dbReference>
<feature type="domain" description="Alcohol dehydrogenase-like N-terminal" evidence="3">
    <location>
        <begin position="26"/>
        <end position="125"/>
    </location>
</feature>
<dbReference type="Proteomes" id="UP000886865">
    <property type="component" value="Unassembled WGS sequence"/>
</dbReference>
<dbReference type="AlphaFoldDB" id="A0A9D1JWX4"/>
<sequence length="324" mass="36125">MKSAKLLNSKVEIIQIDKPTLNTKGAIIKVFGCGLCGSDIVKIKHATKENEDKVVLGHEVVGQIVEIDSNTNFKVGDIVALGHHYPCFNCEFCRIGAYSMCETFKKSNISPCGFSEFIKVDENHLKYTVYKVPKNLEYQEIAYLEPLACVIRAIRRAGYKLDSDNSKSNSLVIGLGSIGLITAEALKAFGVKAFGYDINKNRTDFAKKYGVEYKKDEYDCIFMTSGSSKAINTALEHVRNGGKIIVFSSVENEAGYKNNDIYYRELSIIASYSPSVEDYKISYDFLCNKKANVKDTSTIYTLDNLPLAIEDSICGRVFKAYIKV</sequence>
<gene>
    <name evidence="4" type="ORF">IAA86_02550</name>
</gene>
<feature type="domain" description="Alcohol dehydrogenase-like C-terminal" evidence="2">
    <location>
        <begin position="178"/>
        <end position="283"/>
    </location>
</feature>
<reference evidence="4" key="1">
    <citation type="submission" date="2020-10" db="EMBL/GenBank/DDBJ databases">
        <authorList>
            <person name="Gilroy R."/>
        </authorList>
    </citation>
    <scope>NUCLEOTIDE SEQUENCE</scope>
    <source>
        <strain evidence="4">CHK152-2871</strain>
    </source>
</reference>
<dbReference type="SUPFAM" id="SSF50129">
    <property type="entry name" value="GroES-like"/>
    <property type="match status" value="1"/>
</dbReference>
<dbReference type="PANTHER" id="PTHR43401:SF2">
    <property type="entry name" value="L-THREONINE 3-DEHYDROGENASE"/>
    <property type="match status" value="1"/>
</dbReference>
<dbReference type="InterPro" id="IPR013154">
    <property type="entry name" value="ADH-like_N"/>
</dbReference>
<dbReference type="InterPro" id="IPR036291">
    <property type="entry name" value="NAD(P)-bd_dom_sf"/>
</dbReference>
<protein>
    <submittedName>
        <fullName evidence="4">Alcohol dehydrogenase catalytic domain-containing protein</fullName>
    </submittedName>
</protein>
<dbReference type="Gene3D" id="3.90.180.10">
    <property type="entry name" value="Medium-chain alcohol dehydrogenases, catalytic domain"/>
    <property type="match status" value="1"/>
</dbReference>
<accession>A0A9D1JWX4</accession>
<evidence type="ECO:0000313" key="5">
    <source>
        <dbReference type="Proteomes" id="UP000886865"/>
    </source>
</evidence>
<dbReference type="EMBL" id="DVJQ01000021">
    <property type="protein sequence ID" value="HIS73884.1"/>
    <property type="molecule type" value="Genomic_DNA"/>
</dbReference>
<dbReference type="PANTHER" id="PTHR43401">
    <property type="entry name" value="L-THREONINE 3-DEHYDROGENASE"/>
    <property type="match status" value="1"/>
</dbReference>
<dbReference type="SUPFAM" id="SSF51735">
    <property type="entry name" value="NAD(P)-binding Rossmann-fold domains"/>
    <property type="match status" value="1"/>
</dbReference>
<dbReference type="InterPro" id="IPR050129">
    <property type="entry name" value="Zn_alcohol_dh"/>
</dbReference>
<dbReference type="InterPro" id="IPR011032">
    <property type="entry name" value="GroES-like_sf"/>
</dbReference>